<dbReference type="Proteomes" id="UP001271640">
    <property type="component" value="Unassembled WGS sequence"/>
</dbReference>
<reference evidence="5" key="1">
    <citation type="journal article" date="2024" name="Toxins">
        <title>Genome Sequence Analysis of Native Xenorhabdus Strains Isolated from Entomopathogenic Nematodes in Argentina.</title>
        <authorList>
            <person name="Palma L."/>
            <person name="Frizzo L."/>
            <person name="Kaiser S."/>
            <person name="Berry C."/>
            <person name="Caballero P."/>
            <person name="Bode H.B."/>
            <person name="Del Valle E.E."/>
        </authorList>
    </citation>
    <scope>NUCLEOTIDE SEQUENCE [LARGE SCALE GENOMIC DNA]</scope>
    <source>
        <strain evidence="5">Reich</strain>
    </source>
</reference>
<dbReference type="RefSeq" id="WP_319927284.1">
    <property type="nucleotide sequence ID" value="NZ_VCDP01000067.1"/>
</dbReference>
<evidence type="ECO:0000259" key="2">
    <source>
        <dbReference type="Pfam" id="PF04717"/>
    </source>
</evidence>
<dbReference type="InterPro" id="IPR054030">
    <property type="entry name" value="Gp5_Vgr_C"/>
</dbReference>
<name>A0ABU4SPH8_9GAMM</name>
<feature type="domain" description="Gp5/Type VI secretion system Vgr C-terminal trimerisation" evidence="3">
    <location>
        <begin position="471"/>
        <end position="579"/>
    </location>
</feature>
<evidence type="ECO:0000259" key="3">
    <source>
        <dbReference type="Pfam" id="PF22178"/>
    </source>
</evidence>
<dbReference type="SUPFAM" id="SSF69349">
    <property type="entry name" value="Phage fibre proteins"/>
    <property type="match status" value="1"/>
</dbReference>
<comment type="similarity">
    <text evidence="1">Belongs to the VgrG protein family.</text>
</comment>
<dbReference type="InterPro" id="IPR017847">
    <property type="entry name" value="T6SS_RhsGE_Vgr_subset"/>
</dbReference>
<comment type="caution">
    <text evidence="4">The sequence shown here is derived from an EMBL/GenBank/DDBJ whole genome shotgun (WGS) entry which is preliminary data.</text>
</comment>
<evidence type="ECO:0000256" key="1">
    <source>
        <dbReference type="ARBA" id="ARBA00005558"/>
    </source>
</evidence>
<dbReference type="Gene3D" id="2.30.110.50">
    <property type="match status" value="1"/>
</dbReference>
<dbReference type="NCBIfam" id="TIGR01646">
    <property type="entry name" value="vgr_GE"/>
    <property type="match status" value="1"/>
</dbReference>
<accession>A0ABU4SPH8</accession>
<proteinExistence type="inferred from homology"/>
<dbReference type="SUPFAM" id="SSF69279">
    <property type="entry name" value="Phage tail proteins"/>
    <property type="match status" value="2"/>
</dbReference>
<dbReference type="Pfam" id="PF05954">
    <property type="entry name" value="Phage_GPD"/>
    <property type="match status" value="1"/>
</dbReference>
<dbReference type="NCBIfam" id="TIGR03361">
    <property type="entry name" value="VI_Rhs_Vgr"/>
    <property type="match status" value="1"/>
</dbReference>
<dbReference type="Gene3D" id="2.40.50.230">
    <property type="entry name" value="Gp5 N-terminal domain"/>
    <property type="match status" value="1"/>
</dbReference>
<organism evidence="4 5">
    <name type="scientific">Xenorhabdus littoralis</name>
    <dbReference type="NCBI Taxonomy" id="2582835"/>
    <lineage>
        <taxon>Bacteria</taxon>
        <taxon>Pseudomonadati</taxon>
        <taxon>Pseudomonadota</taxon>
        <taxon>Gammaproteobacteria</taxon>
        <taxon>Enterobacterales</taxon>
        <taxon>Morganellaceae</taxon>
        <taxon>Xenorhabdus</taxon>
    </lineage>
</organism>
<gene>
    <name evidence="4" type="primary">tssI</name>
    <name evidence="4" type="ORF">FE394_15550</name>
</gene>
<dbReference type="InterPro" id="IPR037026">
    <property type="entry name" value="Vgr_OB-fold_dom_sf"/>
</dbReference>
<evidence type="ECO:0000313" key="5">
    <source>
        <dbReference type="Proteomes" id="UP001271640"/>
    </source>
</evidence>
<dbReference type="Gene3D" id="4.10.220.110">
    <property type="match status" value="1"/>
</dbReference>
<dbReference type="EMBL" id="VCDP01000067">
    <property type="protein sequence ID" value="MDX8000570.1"/>
    <property type="molecule type" value="Genomic_DNA"/>
</dbReference>
<dbReference type="SUPFAM" id="SSF69255">
    <property type="entry name" value="gp5 N-terminal domain-like"/>
    <property type="match status" value="1"/>
</dbReference>
<evidence type="ECO:0000313" key="4">
    <source>
        <dbReference type="EMBL" id="MDX8000570.1"/>
    </source>
</evidence>
<dbReference type="Pfam" id="PF22178">
    <property type="entry name" value="Gp5_trimer_C"/>
    <property type="match status" value="1"/>
</dbReference>
<keyword evidence="5" id="KW-1185">Reference proteome</keyword>
<dbReference type="InterPro" id="IPR006533">
    <property type="entry name" value="T6SS_Vgr_RhsGE"/>
</dbReference>
<sequence>MEKIIIAHSSLGDDTLIFKSLKGEEKLSNIYSFEVELFSEKKDLDIKSLRNKQICIEIKNPEDMSAKSRYLNGLIREAIICDYYDGYFYLYKIIVQPALFTLTLNKDFKIWQKKTAPEIIKDILDKHKVKFKNELNSKYQSLEYCTQYKETDFDFLSRLMEREGIYYYFQHSESDHTLILADSPQSHSALPGCSSIEYYPNHYPPSHKDKCYLFDWTVSYSITPKLYTMSDYNFLKPNAQLKETQQNPDSSVPTTELFEWPGNYTENTQGQFYVRILQQSSTAQSQYIKAKSIHSGIAPGHTFKLSKALRDEDNDEYLIVSATYEFYELSQFIKEDASDDIKQILKTEFTAIPAKVNWRAPRVTPWPIASTEQAIVVGANGKTIWTDEYGRIKLRFYWDRSDAKDDKSSCWVRISSNWAGAKFGTVQIPRVGEEVIVSFINGNPDEPLVVGRNFNKNNMPPWELPKEATKTGIMSRSLDGGKDNASYLFIDDAQSKESFELHAEKDMKISVENDQEITIEGASTTEIKNKQKSTVTNGKEIEVTSGGIKYTISDGYKADITGDKSEKISGSYKLDVGGNFTEGISGNYKLDITGNKNESITGSAEVKANQLTLKSNTSIDIDTTAKISIKAALIQLG</sequence>
<protein>
    <submittedName>
        <fullName evidence="4">Type VI secretion system tip protein VgrG</fullName>
    </submittedName>
</protein>
<dbReference type="InterPro" id="IPR006531">
    <property type="entry name" value="Gp5/Vgr_OB"/>
</dbReference>
<feature type="domain" description="Gp5/Type VI secretion system Vgr protein OB-fold" evidence="2">
    <location>
        <begin position="387"/>
        <end position="451"/>
    </location>
</feature>
<dbReference type="Pfam" id="PF04717">
    <property type="entry name" value="Phage_base_V"/>
    <property type="match status" value="1"/>
</dbReference>
<dbReference type="Gene3D" id="3.55.50.10">
    <property type="entry name" value="Baseplate protein-like domains"/>
    <property type="match status" value="1"/>
</dbReference>